<feature type="compositionally biased region" description="Basic and acidic residues" evidence="1">
    <location>
        <begin position="93"/>
        <end position="113"/>
    </location>
</feature>
<name>A0ABM0QVH0_GALVR</name>
<organism evidence="2 3">
    <name type="scientific">Galeopterus variegatus</name>
    <name type="common">Malayan flying lemur</name>
    <name type="synonym">Cynocephalus variegatus</name>
    <dbReference type="NCBI Taxonomy" id="482537"/>
    <lineage>
        <taxon>Eukaryota</taxon>
        <taxon>Metazoa</taxon>
        <taxon>Chordata</taxon>
        <taxon>Craniata</taxon>
        <taxon>Vertebrata</taxon>
        <taxon>Euteleostomi</taxon>
        <taxon>Mammalia</taxon>
        <taxon>Eutheria</taxon>
        <taxon>Euarchontoglires</taxon>
        <taxon>Dermoptera</taxon>
        <taxon>Cynocephalidae</taxon>
        <taxon>Galeopterus</taxon>
    </lineage>
</organism>
<dbReference type="Proteomes" id="UP000694923">
    <property type="component" value="Unplaced"/>
</dbReference>
<feature type="region of interest" description="Disordered" evidence="1">
    <location>
        <begin position="1"/>
        <end position="141"/>
    </location>
</feature>
<proteinExistence type="predicted"/>
<protein>
    <submittedName>
        <fullName evidence="3">Pre-mRNA-splicing factor cwc22-like</fullName>
    </submittedName>
</protein>
<keyword evidence="2" id="KW-1185">Reference proteome</keyword>
<feature type="compositionally biased region" description="Basic and acidic residues" evidence="1">
    <location>
        <begin position="1"/>
        <end position="28"/>
    </location>
</feature>
<sequence length="167" mass="18432">MDSENAKRELSEVPSKDLEQLEQPEHPGPHTRRTISVRLTAPSRRGSASVAQPAASVGPAHSVGPARSVRSAHPVRPKPSVRPGHLLRSTTPVHHEPRERPAPSRTPTERRETTPSVPPVSESAEEKAAIQKRAEGRAKVPQKFRDSFKHFFFSSTGVLKILRMVSR</sequence>
<dbReference type="GeneID" id="103591642"/>
<accession>A0ABM0QVH0</accession>
<feature type="compositionally biased region" description="Basic and acidic residues" evidence="1">
    <location>
        <begin position="124"/>
        <end position="141"/>
    </location>
</feature>
<reference evidence="3" key="1">
    <citation type="submission" date="2025-08" db="UniProtKB">
        <authorList>
            <consortium name="RefSeq"/>
        </authorList>
    </citation>
    <scope>IDENTIFICATION</scope>
</reference>
<evidence type="ECO:0000256" key="1">
    <source>
        <dbReference type="SAM" id="MobiDB-lite"/>
    </source>
</evidence>
<evidence type="ECO:0000313" key="3">
    <source>
        <dbReference type="RefSeq" id="XP_008572361.1"/>
    </source>
</evidence>
<dbReference type="RefSeq" id="XP_008572361.1">
    <property type="nucleotide sequence ID" value="XM_008574139.1"/>
</dbReference>
<gene>
    <name evidence="3" type="primary">LOC103591642</name>
</gene>
<evidence type="ECO:0000313" key="2">
    <source>
        <dbReference type="Proteomes" id="UP000694923"/>
    </source>
</evidence>